<dbReference type="GO" id="GO:0005524">
    <property type="term" value="F:ATP binding"/>
    <property type="evidence" value="ECO:0007669"/>
    <property type="project" value="UniProtKB-KW"/>
</dbReference>
<accession>A0A8H5WKC6</accession>
<evidence type="ECO:0000313" key="3">
    <source>
        <dbReference type="EMBL" id="KAF5663106.1"/>
    </source>
</evidence>
<dbReference type="InterPro" id="IPR043129">
    <property type="entry name" value="ATPase_NBD"/>
</dbReference>
<name>A0A8H5WKC6_FUSHE</name>
<dbReference type="InterPro" id="IPR013126">
    <property type="entry name" value="Hsp_70_fam"/>
</dbReference>
<reference evidence="3 4" key="1">
    <citation type="submission" date="2020-05" db="EMBL/GenBank/DDBJ databases">
        <title>Identification and distribution of gene clusters putatively required for synthesis of sphingolipid metabolism inhibitors in phylogenetically diverse species of the filamentous fungus Fusarium.</title>
        <authorList>
            <person name="Kim H.-S."/>
            <person name="Busman M."/>
            <person name="Brown D.W."/>
            <person name="Divon H."/>
            <person name="Uhlig S."/>
            <person name="Proctor R.H."/>
        </authorList>
    </citation>
    <scope>NUCLEOTIDE SEQUENCE [LARGE SCALE GENOMIC DNA]</scope>
    <source>
        <strain evidence="3 4">NRRL 20693</strain>
    </source>
</reference>
<keyword evidence="1" id="KW-0547">Nucleotide-binding</keyword>
<keyword evidence="2" id="KW-0067">ATP-binding</keyword>
<evidence type="ECO:0000313" key="4">
    <source>
        <dbReference type="Proteomes" id="UP000567885"/>
    </source>
</evidence>
<dbReference type="Pfam" id="PF00012">
    <property type="entry name" value="HSP70"/>
    <property type="match status" value="1"/>
</dbReference>
<dbReference type="Proteomes" id="UP000567885">
    <property type="component" value="Unassembled WGS sequence"/>
</dbReference>
<dbReference type="OrthoDB" id="2963168at2759"/>
<dbReference type="PANTHER" id="PTHR14187">
    <property type="entry name" value="ALPHA KINASE/ELONGATION FACTOR 2 KINASE"/>
    <property type="match status" value="1"/>
</dbReference>
<dbReference type="SUPFAM" id="SSF53067">
    <property type="entry name" value="Actin-like ATPase domain"/>
    <property type="match status" value="2"/>
</dbReference>
<evidence type="ECO:0000256" key="1">
    <source>
        <dbReference type="ARBA" id="ARBA00022741"/>
    </source>
</evidence>
<organism evidence="3 4">
    <name type="scientific">Fusarium heterosporum</name>
    <dbReference type="NCBI Taxonomy" id="42747"/>
    <lineage>
        <taxon>Eukaryota</taxon>
        <taxon>Fungi</taxon>
        <taxon>Dikarya</taxon>
        <taxon>Ascomycota</taxon>
        <taxon>Pezizomycotina</taxon>
        <taxon>Sordariomycetes</taxon>
        <taxon>Hypocreomycetidae</taxon>
        <taxon>Hypocreales</taxon>
        <taxon>Nectriaceae</taxon>
        <taxon>Fusarium</taxon>
        <taxon>Fusarium heterosporum species complex</taxon>
    </lineage>
</organism>
<proteinExistence type="predicted"/>
<protein>
    <submittedName>
        <fullName evidence="3">Hsp70 chaperone protein</fullName>
    </submittedName>
</protein>
<comment type="caution">
    <text evidence="3">The sequence shown here is derived from an EMBL/GenBank/DDBJ whole genome shotgun (WGS) entry which is preliminary data.</text>
</comment>
<dbReference type="GO" id="GO:0140662">
    <property type="term" value="F:ATP-dependent protein folding chaperone"/>
    <property type="evidence" value="ECO:0007669"/>
    <property type="project" value="InterPro"/>
</dbReference>
<sequence>MTANQPLNDVIVIGIDFGTTFSGVAWAYSREPDEIEIVTSWDAELNHCSDVEKAPTQLYYDSNGENVKWGFSIPSDKEPLKWFKLLLLDPKDLPADVAGSSQLQEARRLCNRINKGPIELIATFLRKLWDHSLISIKRAIGTDLVKRTKLHVVITLPAIWPPYAQQRMKQAAQQSGILDWRSAGATTLRFISEPEAAALVTIKDLAKRSTIQTGDTIVVCDAGGGTVDLISYVFESTDPFVVKECAKGDGHLCGGVFLDENFIKLVRKKSPSGSWGSVTSSDEKKFLNDQWEHGIKPQFEDQRNFWPVDLPDSCGSNSSVGFRRRITLELNSAEMLSVFSPVVSKIETLVSRQIDAIQEKYLQKPKVRNTWHVVSSFISDIACQYIILVGGFGRSRYLFNSMEKRFRSTILQSRGNKPWTAICRGAVVQGLIHYDPAYSLGVNVETRIARMSYGIRYRTPFVEGEHKLYDKVWEPKEQVFKAKNQMQWFLKEGDDISEKRSVHHDYYQLTRDAVIDMDQNIYCSTVFPPPPRYDSSRVRRMCNIKWNRSVQANQLPKYHNPLGEVFSKLNCTIKMDCEDGTVNFTVHHNGSTVGEHNVEVQFS</sequence>
<dbReference type="EMBL" id="JAAGWQ010000152">
    <property type="protein sequence ID" value="KAF5663106.1"/>
    <property type="molecule type" value="Genomic_DNA"/>
</dbReference>
<dbReference type="PANTHER" id="PTHR14187:SF5">
    <property type="entry name" value="HEAT SHOCK 70 KDA PROTEIN 12A"/>
    <property type="match status" value="1"/>
</dbReference>
<dbReference type="Gene3D" id="3.30.420.40">
    <property type="match status" value="1"/>
</dbReference>
<dbReference type="AlphaFoldDB" id="A0A8H5WKC6"/>
<dbReference type="CDD" id="cd10170">
    <property type="entry name" value="ASKHA_NBD_HSP70"/>
    <property type="match status" value="1"/>
</dbReference>
<gene>
    <name evidence="3" type="ORF">FHETE_7673</name>
</gene>
<keyword evidence="4" id="KW-1185">Reference proteome</keyword>
<evidence type="ECO:0000256" key="2">
    <source>
        <dbReference type="ARBA" id="ARBA00022840"/>
    </source>
</evidence>